<sequence length="105" mass="11056">MASLQSRATRPSRLSYTLLHLSANIKPSQDKNLHSLDLANMRSSTILAAQISASTVYAAVINAAAAPVEARDGSPTPADAPTPFQDGNSPDLVARAVEIMQKGRV</sequence>
<protein>
    <submittedName>
        <fullName evidence="2 3">Uncharacterized protein</fullName>
    </submittedName>
</protein>
<reference evidence="2" key="2">
    <citation type="submission" date="2010-07" db="EMBL/GenBank/DDBJ databases">
        <authorList>
            <consortium name="The Broad Institute Genome Sequencing Platform"/>
            <consortium name="Broad Institute Genome Sequencing Center for Infectious Disease"/>
            <person name="Ma L.-J."/>
            <person name="Dead R."/>
            <person name="Young S."/>
            <person name="Zeng Q."/>
            <person name="Koehrsen M."/>
            <person name="Alvarado L."/>
            <person name="Berlin A."/>
            <person name="Chapman S.B."/>
            <person name="Chen Z."/>
            <person name="Freedman E."/>
            <person name="Gellesch M."/>
            <person name="Goldberg J."/>
            <person name="Griggs A."/>
            <person name="Gujja S."/>
            <person name="Heilman E.R."/>
            <person name="Heiman D."/>
            <person name="Hepburn T."/>
            <person name="Howarth C."/>
            <person name="Jen D."/>
            <person name="Larson L."/>
            <person name="Mehta T."/>
            <person name="Neiman D."/>
            <person name="Pearson M."/>
            <person name="Roberts A."/>
            <person name="Saif S."/>
            <person name="Shea T."/>
            <person name="Shenoy N."/>
            <person name="Sisk P."/>
            <person name="Stolte C."/>
            <person name="Sykes S."/>
            <person name="Walk T."/>
            <person name="White J."/>
            <person name="Yandava C."/>
            <person name="Haas B."/>
            <person name="Nusbaum C."/>
            <person name="Birren B."/>
        </authorList>
    </citation>
    <scope>NUCLEOTIDE SEQUENCE</scope>
    <source>
        <strain evidence="2">R3-111a-1</strain>
    </source>
</reference>
<reference evidence="3" key="4">
    <citation type="journal article" date="2015" name="G3 (Bethesda)">
        <title>Genome sequences of three phytopathogenic species of the Magnaporthaceae family of fungi.</title>
        <authorList>
            <person name="Okagaki L.H."/>
            <person name="Nunes C.C."/>
            <person name="Sailsbery J."/>
            <person name="Clay B."/>
            <person name="Brown D."/>
            <person name="John T."/>
            <person name="Oh Y."/>
            <person name="Young N."/>
            <person name="Fitzgerald M."/>
            <person name="Haas B.J."/>
            <person name="Zeng Q."/>
            <person name="Young S."/>
            <person name="Adiconis X."/>
            <person name="Fan L."/>
            <person name="Levin J.Z."/>
            <person name="Mitchell T.K."/>
            <person name="Okubara P.A."/>
            <person name="Farman M.L."/>
            <person name="Kohn L.M."/>
            <person name="Birren B."/>
            <person name="Ma L.-J."/>
            <person name="Dean R.A."/>
        </authorList>
    </citation>
    <scope>NUCLEOTIDE SEQUENCE</scope>
    <source>
        <strain evidence="3">R3-111a-1</strain>
    </source>
</reference>
<dbReference type="EMBL" id="GL385402">
    <property type="protein sequence ID" value="EJT70234.1"/>
    <property type="molecule type" value="Genomic_DNA"/>
</dbReference>
<feature type="region of interest" description="Disordered" evidence="1">
    <location>
        <begin position="68"/>
        <end position="91"/>
    </location>
</feature>
<dbReference type="RefSeq" id="XP_009228568.1">
    <property type="nucleotide sequence ID" value="XM_009230304.1"/>
</dbReference>
<evidence type="ECO:0000313" key="3">
    <source>
        <dbReference type="EnsemblFungi" id="EJT70234"/>
    </source>
</evidence>
<evidence type="ECO:0000313" key="2">
    <source>
        <dbReference type="EMBL" id="EJT70234.1"/>
    </source>
</evidence>
<evidence type="ECO:0000256" key="1">
    <source>
        <dbReference type="SAM" id="MobiDB-lite"/>
    </source>
</evidence>
<dbReference type="EnsemblFungi" id="EJT70234">
    <property type="protein sequence ID" value="EJT70234"/>
    <property type="gene ID" value="GGTG_12407"/>
</dbReference>
<evidence type="ECO:0000313" key="4">
    <source>
        <dbReference type="Proteomes" id="UP000006039"/>
    </source>
</evidence>
<dbReference type="AlphaFoldDB" id="J3PFY2"/>
<proteinExistence type="predicted"/>
<dbReference type="Proteomes" id="UP000006039">
    <property type="component" value="Unassembled WGS sequence"/>
</dbReference>
<gene>
    <name evidence="3" type="primary">20352865</name>
    <name evidence="2" type="ORF">GGTG_12407</name>
</gene>
<reference evidence="3" key="5">
    <citation type="submission" date="2018-04" db="UniProtKB">
        <authorList>
            <consortium name="EnsemblFungi"/>
        </authorList>
    </citation>
    <scope>IDENTIFICATION</scope>
    <source>
        <strain evidence="3">R3-111a-1</strain>
    </source>
</reference>
<dbReference type="HOGENOM" id="CLU_2236768_0_0_1"/>
<accession>J3PFY2</accession>
<name>J3PFY2_GAET3</name>
<reference evidence="4" key="1">
    <citation type="submission" date="2010-07" db="EMBL/GenBank/DDBJ databases">
        <title>The genome sequence of Gaeumannomyces graminis var. tritici strain R3-111a-1.</title>
        <authorList>
            <consortium name="The Broad Institute Genome Sequencing Platform"/>
            <person name="Ma L.-J."/>
            <person name="Dead R."/>
            <person name="Young S."/>
            <person name="Zeng Q."/>
            <person name="Koehrsen M."/>
            <person name="Alvarado L."/>
            <person name="Berlin A."/>
            <person name="Chapman S.B."/>
            <person name="Chen Z."/>
            <person name="Freedman E."/>
            <person name="Gellesch M."/>
            <person name="Goldberg J."/>
            <person name="Griggs A."/>
            <person name="Gujja S."/>
            <person name="Heilman E.R."/>
            <person name="Heiman D."/>
            <person name="Hepburn T."/>
            <person name="Howarth C."/>
            <person name="Jen D."/>
            <person name="Larson L."/>
            <person name="Mehta T."/>
            <person name="Neiman D."/>
            <person name="Pearson M."/>
            <person name="Roberts A."/>
            <person name="Saif S."/>
            <person name="Shea T."/>
            <person name="Shenoy N."/>
            <person name="Sisk P."/>
            <person name="Stolte C."/>
            <person name="Sykes S."/>
            <person name="Walk T."/>
            <person name="White J."/>
            <person name="Yandava C."/>
            <person name="Haas B."/>
            <person name="Nusbaum C."/>
            <person name="Birren B."/>
        </authorList>
    </citation>
    <scope>NUCLEOTIDE SEQUENCE [LARGE SCALE GENOMIC DNA]</scope>
    <source>
        <strain evidence="4">R3-111a-1</strain>
    </source>
</reference>
<keyword evidence="4" id="KW-1185">Reference proteome</keyword>
<reference evidence="2" key="3">
    <citation type="submission" date="2010-09" db="EMBL/GenBank/DDBJ databases">
        <title>Annotation of Gaeumannomyces graminis var. tritici R3-111a-1.</title>
        <authorList>
            <consortium name="The Broad Institute Genome Sequencing Platform"/>
            <person name="Ma L.-J."/>
            <person name="Dead R."/>
            <person name="Young S.K."/>
            <person name="Zeng Q."/>
            <person name="Gargeya S."/>
            <person name="Fitzgerald M."/>
            <person name="Haas B."/>
            <person name="Abouelleil A."/>
            <person name="Alvarado L."/>
            <person name="Arachchi H.M."/>
            <person name="Berlin A."/>
            <person name="Brown A."/>
            <person name="Chapman S.B."/>
            <person name="Chen Z."/>
            <person name="Dunbar C."/>
            <person name="Freedman E."/>
            <person name="Gearin G."/>
            <person name="Gellesch M."/>
            <person name="Goldberg J."/>
            <person name="Griggs A."/>
            <person name="Gujja S."/>
            <person name="Heiman D."/>
            <person name="Howarth C."/>
            <person name="Larson L."/>
            <person name="Lui A."/>
            <person name="MacDonald P.J.P."/>
            <person name="Mehta T."/>
            <person name="Montmayeur A."/>
            <person name="Murphy C."/>
            <person name="Neiman D."/>
            <person name="Pearson M."/>
            <person name="Priest M."/>
            <person name="Roberts A."/>
            <person name="Saif S."/>
            <person name="Shea T."/>
            <person name="Shenoy N."/>
            <person name="Sisk P."/>
            <person name="Stolte C."/>
            <person name="Sykes S."/>
            <person name="Yandava C."/>
            <person name="Wortman J."/>
            <person name="Nusbaum C."/>
            <person name="Birren B."/>
        </authorList>
    </citation>
    <scope>NUCLEOTIDE SEQUENCE</scope>
    <source>
        <strain evidence="2">R3-111a-1</strain>
    </source>
</reference>
<dbReference type="VEuPathDB" id="FungiDB:GGTG_12407"/>
<organism evidence="2">
    <name type="scientific">Gaeumannomyces tritici (strain R3-111a-1)</name>
    <name type="common">Wheat and barley take-all root rot fungus</name>
    <name type="synonym">Gaeumannomyces graminis var. tritici</name>
    <dbReference type="NCBI Taxonomy" id="644352"/>
    <lineage>
        <taxon>Eukaryota</taxon>
        <taxon>Fungi</taxon>
        <taxon>Dikarya</taxon>
        <taxon>Ascomycota</taxon>
        <taxon>Pezizomycotina</taxon>
        <taxon>Sordariomycetes</taxon>
        <taxon>Sordariomycetidae</taxon>
        <taxon>Magnaporthales</taxon>
        <taxon>Magnaporthaceae</taxon>
        <taxon>Gaeumannomyces</taxon>
    </lineage>
</organism>
<dbReference type="GeneID" id="20352865"/>